<gene>
    <name evidence="1" type="ORF">S01H1_78134</name>
</gene>
<protein>
    <recommendedName>
        <fullName evidence="2">Transposase IS4-like domain-containing protein</fullName>
    </recommendedName>
</protein>
<accession>X0XKD3</accession>
<organism evidence="1">
    <name type="scientific">marine sediment metagenome</name>
    <dbReference type="NCBI Taxonomy" id="412755"/>
    <lineage>
        <taxon>unclassified sequences</taxon>
        <taxon>metagenomes</taxon>
        <taxon>ecological metagenomes</taxon>
    </lineage>
</organism>
<feature type="non-terminal residue" evidence="1">
    <location>
        <position position="80"/>
    </location>
</feature>
<reference evidence="1" key="1">
    <citation type="journal article" date="2014" name="Front. Microbiol.">
        <title>High frequency of phylogenetically diverse reductive dehalogenase-homologous genes in deep subseafloor sedimentary metagenomes.</title>
        <authorList>
            <person name="Kawai M."/>
            <person name="Futagami T."/>
            <person name="Toyoda A."/>
            <person name="Takaki Y."/>
            <person name="Nishi S."/>
            <person name="Hori S."/>
            <person name="Arai W."/>
            <person name="Tsubouchi T."/>
            <person name="Morono Y."/>
            <person name="Uchiyama I."/>
            <person name="Ito T."/>
            <person name="Fujiyama A."/>
            <person name="Inagaki F."/>
            <person name="Takami H."/>
        </authorList>
    </citation>
    <scope>NUCLEOTIDE SEQUENCE</scope>
    <source>
        <strain evidence="1">Expedition CK06-06</strain>
    </source>
</reference>
<dbReference type="EMBL" id="BARS01052568">
    <property type="protein sequence ID" value="GAG43634.1"/>
    <property type="molecule type" value="Genomic_DNA"/>
</dbReference>
<sequence length="80" mass="9072">MAAATRLLDRVVRNYPRAFDVVAGDALYAQAPFFEFVLERGKDVLTVLKDERRNLLQDALGLFQQLEPTQTNSGSRQRCT</sequence>
<name>X0XKD3_9ZZZZ</name>
<dbReference type="AlphaFoldDB" id="X0XKD3"/>
<comment type="caution">
    <text evidence="1">The sequence shown here is derived from an EMBL/GenBank/DDBJ whole genome shotgun (WGS) entry which is preliminary data.</text>
</comment>
<proteinExistence type="predicted"/>
<evidence type="ECO:0000313" key="1">
    <source>
        <dbReference type="EMBL" id="GAG43634.1"/>
    </source>
</evidence>
<evidence type="ECO:0008006" key="2">
    <source>
        <dbReference type="Google" id="ProtNLM"/>
    </source>
</evidence>